<dbReference type="SUPFAM" id="SSF88946">
    <property type="entry name" value="Sigma2 domain of RNA polymerase sigma factors"/>
    <property type="match status" value="1"/>
</dbReference>
<feature type="region of interest" description="Disordered" evidence="1">
    <location>
        <begin position="94"/>
        <end position="121"/>
    </location>
</feature>
<dbReference type="Pfam" id="PF04542">
    <property type="entry name" value="Sigma70_r2"/>
    <property type="match status" value="1"/>
</dbReference>
<accession>A0A367RS51</accession>
<organism evidence="3 4">
    <name type="scientific">Nostoc minutum NIES-26</name>
    <dbReference type="NCBI Taxonomy" id="1844469"/>
    <lineage>
        <taxon>Bacteria</taxon>
        <taxon>Bacillati</taxon>
        <taxon>Cyanobacteriota</taxon>
        <taxon>Cyanophyceae</taxon>
        <taxon>Nostocales</taxon>
        <taxon>Nostocaceae</taxon>
        <taxon>Nostoc</taxon>
    </lineage>
</organism>
<dbReference type="EMBL" id="LXQD01000093">
    <property type="protein sequence ID" value="RCJ38671.1"/>
    <property type="molecule type" value="Genomic_DNA"/>
</dbReference>
<dbReference type="PANTHER" id="PTHR30603:SF47">
    <property type="entry name" value="RNA POLYMERASE SIGMA FACTOR SIGD, CHLOROPLASTIC"/>
    <property type="match status" value="1"/>
</dbReference>
<protein>
    <recommendedName>
        <fullName evidence="2">RNA polymerase sigma-70 region 2 domain-containing protein</fullName>
    </recommendedName>
</protein>
<dbReference type="GO" id="GO:0003700">
    <property type="term" value="F:DNA-binding transcription factor activity"/>
    <property type="evidence" value="ECO:0007669"/>
    <property type="project" value="InterPro"/>
</dbReference>
<sequence length="121" mass="13298">MQQNHALVQILQRSPTQAELAAYIHTTEAQLAQIQKLGARAKQKMITANLRLVVAVAKKYQWSNLDFLDLVQEGAIGLQTGVDDPNRGYKFSTYAKGVDSPSNHASDCRKITHSSSSLSSK</sequence>
<dbReference type="InterPro" id="IPR013325">
    <property type="entry name" value="RNA_pol_sigma_r2"/>
</dbReference>
<evidence type="ECO:0000256" key="1">
    <source>
        <dbReference type="SAM" id="MobiDB-lite"/>
    </source>
</evidence>
<keyword evidence="4" id="KW-1185">Reference proteome</keyword>
<evidence type="ECO:0000313" key="4">
    <source>
        <dbReference type="Proteomes" id="UP000252107"/>
    </source>
</evidence>
<gene>
    <name evidence="3" type="ORF">A6770_39555</name>
</gene>
<dbReference type="InterPro" id="IPR050239">
    <property type="entry name" value="Sigma-70_RNA_pol_init_factors"/>
</dbReference>
<evidence type="ECO:0000259" key="2">
    <source>
        <dbReference type="Pfam" id="PF04542"/>
    </source>
</evidence>
<dbReference type="GO" id="GO:0006352">
    <property type="term" value="P:DNA-templated transcription initiation"/>
    <property type="evidence" value="ECO:0007669"/>
    <property type="project" value="InterPro"/>
</dbReference>
<dbReference type="InterPro" id="IPR007627">
    <property type="entry name" value="RNA_pol_sigma70_r2"/>
</dbReference>
<evidence type="ECO:0000313" key="3">
    <source>
        <dbReference type="EMBL" id="RCJ38671.1"/>
    </source>
</evidence>
<reference evidence="3" key="1">
    <citation type="submission" date="2016-04" db="EMBL/GenBank/DDBJ databases">
        <authorList>
            <person name="Tabuchi Yagui T.R."/>
        </authorList>
    </citation>
    <scope>NUCLEOTIDE SEQUENCE [LARGE SCALE GENOMIC DNA]</scope>
    <source>
        <strain evidence="3">NIES-26</strain>
    </source>
</reference>
<dbReference type="Gene3D" id="1.10.601.10">
    <property type="entry name" value="RNA Polymerase Primary Sigma Factor"/>
    <property type="match status" value="1"/>
</dbReference>
<proteinExistence type="predicted"/>
<dbReference type="Proteomes" id="UP000252107">
    <property type="component" value="Unassembled WGS sequence"/>
</dbReference>
<dbReference type="AlphaFoldDB" id="A0A367RS51"/>
<dbReference type="PANTHER" id="PTHR30603">
    <property type="entry name" value="RNA POLYMERASE SIGMA FACTOR RPO"/>
    <property type="match status" value="1"/>
</dbReference>
<comment type="caution">
    <text evidence="3">The sequence shown here is derived from an EMBL/GenBank/DDBJ whole genome shotgun (WGS) entry which is preliminary data.</text>
</comment>
<feature type="domain" description="RNA polymerase sigma-70 region 2" evidence="2">
    <location>
        <begin position="45"/>
        <end position="96"/>
    </location>
</feature>
<name>A0A367RS51_9NOSO</name>